<proteinExistence type="inferred from homology"/>
<dbReference type="GO" id="GO:0005886">
    <property type="term" value="C:plasma membrane"/>
    <property type="evidence" value="ECO:0007669"/>
    <property type="project" value="TreeGrafter"/>
</dbReference>
<keyword evidence="14" id="KW-0472">Membrane</keyword>
<dbReference type="HAMAP" id="MF_00409">
    <property type="entry name" value="LpxK"/>
    <property type="match status" value="1"/>
</dbReference>
<dbReference type="GO" id="GO:0009029">
    <property type="term" value="F:lipid-A 4'-kinase activity"/>
    <property type="evidence" value="ECO:0007669"/>
    <property type="project" value="UniProtKB-UniRule"/>
</dbReference>
<dbReference type="GO" id="GO:0005524">
    <property type="term" value="F:ATP binding"/>
    <property type="evidence" value="ECO:0007669"/>
    <property type="project" value="UniProtKB-UniRule"/>
</dbReference>
<comment type="function">
    <text evidence="1 13">Transfers the gamma-phosphate of ATP to the 4'-position of a tetraacyldisaccharide 1-phosphate intermediate (termed DS-1-P) to form tetraacyldisaccharide 1,4'-bis-phosphate (lipid IVA).</text>
</comment>
<dbReference type="EC" id="2.7.1.130" evidence="3 13"/>
<keyword evidence="10 13" id="KW-0067">ATP-binding</keyword>
<evidence type="ECO:0000256" key="12">
    <source>
        <dbReference type="ARBA" id="ARBA00029757"/>
    </source>
</evidence>
<comment type="catalytic activity">
    <reaction evidence="13">
        <text>a lipid A disaccharide + ATP = a lipid IVA + ADP + H(+)</text>
        <dbReference type="Rhea" id="RHEA:67840"/>
        <dbReference type="ChEBI" id="CHEBI:15378"/>
        <dbReference type="ChEBI" id="CHEBI:30616"/>
        <dbReference type="ChEBI" id="CHEBI:176343"/>
        <dbReference type="ChEBI" id="CHEBI:176425"/>
        <dbReference type="ChEBI" id="CHEBI:456216"/>
        <dbReference type="EC" id="2.7.1.130"/>
    </reaction>
</comment>
<keyword evidence="7 13" id="KW-0808">Transferase</keyword>
<evidence type="ECO:0000256" key="3">
    <source>
        <dbReference type="ARBA" id="ARBA00012071"/>
    </source>
</evidence>
<evidence type="ECO:0000256" key="10">
    <source>
        <dbReference type="ARBA" id="ARBA00022840"/>
    </source>
</evidence>
<keyword evidence="6 13" id="KW-0441">Lipid A biosynthesis</keyword>
<accession>A0A370DQ73</accession>
<dbReference type="UniPathway" id="UPA00359">
    <property type="reaction ID" value="UER00482"/>
</dbReference>
<keyword evidence="9 13" id="KW-0418">Kinase</keyword>
<dbReference type="NCBIfam" id="TIGR00682">
    <property type="entry name" value="lpxK"/>
    <property type="match status" value="1"/>
</dbReference>
<comment type="caution">
    <text evidence="15">The sequence shown here is derived from an EMBL/GenBank/DDBJ whole genome shotgun (WGS) entry which is preliminary data.</text>
</comment>
<keyword evidence="14" id="KW-1133">Transmembrane helix</keyword>
<evidence type="ECO:0000256" key="1">
    <source>
        <dbReference type="ARBA" id="ARBA00002274"/>
    </source>
</evidence>
<evidence type="ECO:0000256" key="5">
    <source>
        <dbReference type="ARBA" id="ARBA00022516"/>
    </source>
</evidence>
<dbReference type="EMBL" id="QFXE01000010">
    <property type="protein sequence ID" value="RDH86296.1"/>
    <property type="molecule type" value="Genomic_DNA"/>
</dbReference>
<feature type="binding site" evidence="13">
    <location>
        <begin position="57"/>
        <end position="64"/>
    </location>
    <ligand>
        <name>ATP</name>
        <dbReference type="ChEBI" id="CHEBI:30616"/>
    </ligand>
</feature>
<evidence type="ECO:0000256" key="13">
    <source>
        <dbReference type="HAMAP-Rule" id="MF_00409"/>
    </source>
</evidence>
<evidence type="ECO:0000313" key="15">
    <source>
        <dbReference type="EMBL" id="RDH86296.1"/>
    </source>
</evidence>
<evidence type="ECO:0000313" key="16">
    <source>
        <dbReference type="Proteomes" id="UP000254771"/>
    </source>
</evidence>
<dbReference type="InterPro" id="IPR027417">
    <property type="entry name" value="P-loop_NTPase"/>
</dbReference>
<organism evidence="15 16">
    <name type="scientific">endosymbiont of Escarpia spicata</name>
    <dbReference type="NCBI Taxonomy" id="2200908"/>
    <lineage>
        <taxon>Bacteria</taxon>
        <taxon>Pseudomonadati</taxon>
        <taxon>Pseudomonadota</taxon>
        <taxon>Gammaproteobacteria</taxon>
        <taxon>sulfur-oxidizing symbionts</taxon>
    </lineage>
</organism>
<evidence type="ECO:0000256" key="2">
    <source>
        <dbReference type="ARBA" id="ARBA00004870"/>
    </source>
</evidence>
<gene>
    <name evidence="13" type="primary">lpxK</name>
    <name evidence="15" type="ORF">DIZ78_08985</name>
</gene>
<dbReference type="Pfam" id="PF02606">
    <property type="entry name" value="LpxK"/>
    <property type="match status" value="1"/>
</dbReference>
<evidence type="ECO:0000256" key="6">
    <source>
        <dbReference type="ARBA" id="ARBA00022556"/>
    </source>
</evidence>
<keyword evidence="5 13" id="KW-0444">Lipid biosynthesis</keyword>
<dbReference type="SUPFAM" id="SSF52540">
    <property type="entry name" value="P-loop containing nucleoside triphosphate hydrolases"/>
    <property type="match status" value="1"/>
</dbReference>
<evidence type="ECO:0000256" key="7">
    <source>
        <dbReference type="ARBA" id="ARBA00022679"/>
    </source>
</evidence>
<dbReference type="PANTHER" id="PTHR42724">
    <property type="entry name" value="TETRAACYLDISACCHARIDE 4'-KINASE"/>
    <property type="match status" value="1"/>
</dbReference>
<keyword evidence="8 13" id="KW-0547">Nucleotide-binding</keyword>
<sequence length="329" mass="36635">MKSIDHYWEGWNPISLILLPLSLLFCLLSWLRRIAYRIGLLSRERISVPVIVIGNITVGGTGKTPLVIWLAEWLKGRGLQPGIITRGYGGKAESWPREVSVDSSALEVGDEAVLLARRSECPVFAGPNRPDVARALLAAHPCDLILSDDGLQHYALQRDAEIVVIDGKRGFGNGLCLPAGPLRERQFRLNQVDLLVVNGEKPFRHDAFQMRVEGEKARLLADNEQQRSLSEFAGQPIEAVAAIGNPERFFGMLEAAGLRINRHPFPDHHPFVEEDLLPLQKKTVLMTEKDAVKCTPFAGKNLWYVPADARLDDGFIQQLTQIINRLCNG</sequence>
<keyword evidence="14" id="KW-0812">Transmembrane</keyword>
<evidence type="ECO:0000256" key="4">
    <source>
        <dbReference type="ARBA" id="ARBA00016436"/>
    </source>
</evidence>
<evidence type="ECO:0000256" key="11">
    <source>
        <dbReference type="ARBA" id="ARBA00023098"/>
    </source>
</evidence>
<keyword evidence="11 13" id="KW-0443">Lipid metabolism</keyword>
<feature type="transmembrane region" description="Helical" evidence="14">
    <location>
        <begin position="12"/>
        <end position="31"/>
    </location>
</feature>
<name>A0A370DQ73_9GAMM</name>
<dbReference type="InterPro" id="IPR003758">
    <property type="entry name" value="LpxK"/>
</dbReference>
<dbReference type="Proteomes" id="UP000254771">
    <property type="component" value="Unassembled WGS sequence"/>
</dbReference>
<dbReference type="PANTHER" id="PTHR42724:SF1">
    <property type="entry name" value="TETRAACYLDISACCHARIDE 4'-KINASE, MITOCHONDRIAL-RELATED"/>
    <property type="match status" value="1"/>
</dbReference>
<dbReference type="GO" id="GO:0009245">
    <property type="term" value="P:lipid A biosynthetic process"/>
    <property type="evidence" value="ECO:0007669"/>
    <property type="project" value="UniProtKB-UniRule"/>
</dbReference>
<comment type="similarity">
    <text evidence="13">Belongs to the LpxK family.</text>
</comment>
<reference evidence="15 16" key="1">
    <citation type="journal article" date="2018" name="ISME J.">
        <title>Endosymbiont genomes yield clues of tubeworm success.</title>
        <authorList>
            <person name="Li Y."/>
            <person name="Liles M.R."/>
            <person name="Halanych K.M."/>
        </authorList>
    </citation>
    <scope>NUCLEOTIDE SEQUENCE [LARGE SCALE GENOMIC DNA]</scope>
    <source>
        <strain evidence="15">A1462</strain>
    </source>
</reference>
<evidence type="ECO:0000256" key="8">
    <source>
        <dbReference type="ARBA" id="ARBA00022741"/>
    </source>
</evidence>
<evidence type="ECO:0000256" key="9">
    <source>
        <dbReference type="ARBA" id="ARBA00022777"/>
    </source>
</evidence>
<dbReference type="AlphaFoldDB" id="A0A370DQ73"/>
<dbReference type="GO" id="GO:0009244">
    <property type="term" value="P:lipopolysaccharide core region biosynthetic process"/>
    <property type="evidence" value="ECO:0007669"/>
    <property type="project" value="TreeGrafter"/>
</dbReference>
<protein>
    <recommendedName>
        <fullName evidence="4 13">Tetraacyldisaccharide 4'-kinase</fullName>
        <ecNumber evidence="3 13">2.7.1.130</ecNumber>
    </recommendedName>
    <alternativeName>
        <fullName evidence="12 13">Lipid A 4'-kinase</fullName>
    </alternativeName>
</protein>
<keyword evidence="16" id="KW-1185">Reference proteome</keyword>
<comment type="pathway">
    <text evidence="2 13">Glycolipid biosynthesis; lipid IV(A) biosynthesis; lipid IV(A) from (3R)-3-hydroxytetradecanoyl-[acyl-carrier-protein] and UDP-N-acetyl-alpha-D-glucosamine: step 6/6.</text>
</comment>
<evidence type="ECO:0000256" key="14">
    <source>
        <dbReference type="SAM" id="Phobius"/>
    </source>
</evidence>